<sequence length="357" mass="38986">MSDRTERDQYPGIAYGFGRHRGLLVDRNGIEEIVYGRVLLYLEKPDVDLIRVLAPRLSGVIVEEPVTPYAPEARALWALPVPVLTGIRVDDSWLDHEVVVDFDAAITAPPAPSIAGLRLHAEVASLAEAREAGHLADGWAPLRAEDLRALPAAECAELWRFFAESGRPLPAIRYFDEPVGGPPAASLGRRGVRVLHPDAVDSFRTVVSGCPDDDPLVILPMVATREEISAFVAATGTRWRLGLDIATPAAALGVADLVDDCHLLCVSTGDLAQHILVWDRSVRNDLLLPPDRLPPVVTQLVEWAASVAVARSIPFRVALDLRPSPRLHDQLVTAGVRDLACPAPLIRHWRHLLDRAH</sequence>
<dbReference type="RefSeq" id="WP_143232410.1">
    <property type="nucleotide sequence ID" value="NZ_BOMU01000053.1"/>
</dbReference>
<dbReference type="SUPFAM" id="SSF51621">
    <property type="entry name" value="Phosphoenolpyruvate/pyruvate domain"/>
    <property type="match status" value="1"/>
</dbReference>
<evidence type="ECO:0000313" key="2">
    <source>
        <dbReference type="EMBL" id="SNR84571.1"/>
    </source>
</evidence>
<gene>
    <name evidence="2" type="ORF">SAMN06264365_106154</name>
</gene>
<proteinExistence type="predicted"/>
<evidence type="ECO:0000259" key="1">
    <source>
        <dbReference type="Pfam" id="PF02896"/>
    </source>
</evidence>
<dbReference type="Proteomes" id="UP000198415">
    <property type="component" value="Unassembled WGS sequence"/>
</dbReference>
<dbReference type="Pfam" id="PF02896">
    <property type="entry name" value="PEP-utilizers_C"/>
    <property type="match status" value="1"/>
</dbReference>
<dbReference type="Gene3D" id="3.20.20.60">
    <property type="entry name" value="Phosphoenolpyruvate-binding domains"/>
    <property type="match status" value="1"/>
</dbReference>
<evidence type="ECO:0000313" key="3">
    <source>
        <dbReference type="Proteomes" id="UP000198415"/>
    </source>
</evidence>
<organism evidence="2 3">
    <name type="scientific">Actinoplanes regularis</name>
    <dbReference type="NCBI Taxonomy" id="52697"/>
    <lineage>
        <taxon>Bacteria</taxon>
        <taxon>Bacillati</taxon>
        <taxon>Actinomycetota</taxon>
        <taxon>Actinomycetes</taxon>
        <taxon>Micromonosporales</taxon>
        <taxon>Micromonosporaceae</taxon>
        <taxon>Actinoplanes</taxon>
    </lineage>
</organism>
<feature type="domain" description="PEP-utilising enzyme C-terminal" evidence="1">
    <location>
        <begin position="225"/>
        <end position="355"/>
    </location>
</feature>
<accession>A0A238ZNE8</accession>
<dbReference type="InterPro" id="IPR000121">
    <property type="entry name" value="PEP_util_C"/>
</dbReference>
<dbReference type="OrthoDB" id="3282863at2"/>
<dbReference type="InterPro" id="IPR040442">
    <property type="entry name" value="Pyrv_kinase-like_dom_sf"/>
</dbReference>
<dbReference type="EMBL" id="FZNR01000006">
    <property type="protein sequence ID" value="SNR84571.1"/>
    <property type="molecule type" value="Genomic_DNA"/>
</dbReference>
<name>A0A238ZNE8_9ACTN</name>
<protein>
    <submittedName>
        <fullName evidence="2">Phosphotransferase system, enzyme I, PtsI</fullName>
    </submittedName>
</protein>
<keyword evidence="3" id="KW-1185">Reference proteome</keyword>
<reference evidence="2 3" key="1">
    <citation type="submission" date="2017-06" db="EMBL/GenBank/DDBJ databases">
        <authorList>
            <person name="Kim H.J."/>
            <person name="Triplett B.A."/>
        </authorList>
    </citation>
    <scope>NUCLEOTIDE SEQUENCE [LARGE SCALE GENOMIC DNA]</scope>
    <source>
        <strain evidence="2 3">DSM 43151</strain>
    </source>
</reference>
<keyword evidence="2" id="KW-0808">Transferase</keyword>
<dbReference type="GO" id="GO:0016772">
    <property type="term" value="F:transferase activity, transferring phosphorus-containing groups"/>
    <property type="evidence" value="ECO:0007669"/>
    <property type="project" value="InterPro"/>
</dbReference>
<dbReference type="AlphaFoldDB" id="A0A238ZNE8"/>
<dbReference type="InterPro" id="IPR015813">
    <property type="entry name" value="Pyrv/PenolPyrv_kinase-like_dom"/>
</dbReference>